<dbReference type="EMBL" id="CAJOBA010086226">
    <property type="protein sequence ID" value="CAF4464553.1"/>
    <property type="molecule type" value="Genomic_DNA"/>
</dbReference>
<dbReference type="EMBL" id="CAJNOQ010028361">
    <property type="protein sequence ID" value="CAF1560886.1"/>
    <property type="molecule type" value="Genomic_DNA"/>
</dbReference>
<evidence type="ECO:0000313" key="3">
    <source>
        <dbReference type="EMBL" id="CAF4464553.1"/>
    </source>
</evidence>
<accession>A0A815XRK8</accession>
<dbReference type="EMBL" id="CAJOBC010094108">
    <property type="protein sequence ID" value="CAF4422349.1"/>
    <property type="molecule type" value="Genomic_DNA"/>
</dbReference>
<organism evidence="1 4">
    <name type="scientific">Didymodactylos carnosus</name>
    <dbReference type="NCBI Taxonomy" id="1234261"/>
    <lineage>
        <taxon>Eukaryota</taxon>
        <taxon>Metazoa</taxon>
        <taxon>Spiralia</taxon>
        <taxon>Gnathifera</taxon>
        <taxon>Rotifera</taxon>
        <taxon>Eurotatoria</taxon>
        <taxon>Bdelloidea</taxon>
        <taxon>Philodinida</taxon>
        <taxon>Philodinidae</taxon>
        <taxon>Didymodactylos</taxon>
    </lineage>
</organism>
<dbReference type="Gene3D" id="2.120.10.30">
    <property type="entry name" value="TolB, C-terminal domain"/>
    <property type="match status" value="1"/>
</dbReference>
<dbReference type="SUPFAM" id="SSF63825">
    <property type="entry name" value="YWTD domain"/>
    <property type="match status" value="1"/>
</dbReference>
<keyword evidence="4" id="KW-1185">Reference proteome</keyword>
<name>A0A815XRK8_9BILA</name>
<dbReference type="Proteomes" id="UP000681722">
    <property type="component" value="Unassembled WGS sequence"/>
</dbReference>
<comment type="caution">
    <text evidence="1">The sequence shown here is derived from an EMBL/GenBank/DDBJ whole genome shotgun (WGS) entry which is preliminary data.</text>
</comment>
<sequence length="139" mass="15558">MNSNSLSSTCRILLNATWKNSGVIHFSNAGKPPSSLSNPLDLFLDNKNNYIYIVGINNSRIQRFARENNRSIETVAKLGVHLPQSIWVGSNSDADLNIYISYNLVVRKWFAPDYSYRIVVPGQWKNSVDNSIGPIGTKV</sequence>
<evidence type="ECO:0000313" key="4">
    <source>
        <dbReference type="Proteomes" id="UP000663829"/>
    </source>
</evidence>
<reference evidence="1" key="1">
    <citation type="submission" date="2021-02" db="EMBL/GenBank/DDBJ databases">
        <authorList>
            <person name="Nowell W R."/>
        </authorList>
    </citation>
    <scope>NUCLEOTIDE SEQUENCE</scope>
</reference>
<protein>
    <submittedName>
        <fullName evidence="1">Uncharacterized protein</fullName>
    </submittedName>
</protein>
<evidence type="ECO:0000313" key="2">
    <source>
        <dbReference type="EMBL" id="CAF4422349.1"/>
    </source>
</evidence>
<dbReference type="Proteomes" id="UP000663829">
    <property type="component" value="Unassembled WGS sequence"/>
</dbReference>
<dbReference type="Proteomes" id="UP000682733">
    <property type="component" value="Unassembled WGS sequence"/>
</dbReference>
<gene>
    <name evidence="1" type="ORF">GPM918_LOCUS39758</name>
    <name evidence="2" type="ORF">SRO942_LOCUS40655</name>
    <name evidence="3" type="ORF">TMI583_LOCUS46417</name>
</gene>
<dbReference type="AlphaFoldDB" id="A0A815XRK8"/>
<dbReference type="InterPro" id="IPR011042">
    <property type="entry name" value="6-blade_b-propeller_TolB-like"/>
</dbReference>
<evidence type="ECO:0000313" key="1">
    <source>
        <dbReference type="EMBL" id="CAF1560886.1"/>
    </source>
</evidence>
<proteinExistence type="predicted"/>
<feature type="non-terminal residue" evidence="1">
    <location>
        <position position="1"/>
    </location>
</feature>